<name>A0ABM9XZL4_YERBE</name>
<keyword evidence="2" id="KW-1185">Reference proteome</keyword>
<accession>A0ABM9XZL4</accession>
<evidence type="ECO:0000313" key="1">
    <source>
        <dbReference type="EMBL" id="EEQ06869.1"/>
    </source>
</evidence>
<organism evidence="1 2">
    <name type="scientific">Yersinia bercovieri ATCC 43970</name>
    <dbReference type="NCBI Taxonomy" id="349968"/>
    <lineage>
        <taxon>Bacteria</taxon>
        <taxon>Pseudomonadati</taxon>
        <taxon>Pseudomonadota</taxon>
        <taxon>Gammaproteobacteria</taxon>
        <taxon>Enterobacterales</taxon>
        <taxon>Yersiniaceae</taxon>
        <taxon>Yersinia</taxon>
    </lineage>
</organism>
<evidence type="ECO:0000313" key="2">
    <source>
        <dbReference type="Proteomes" id="UP000010319"/>
    </source>
</evidence>
<gene>
    <name evidence="1" type="ORF">yberc0001_29980</name>
</gene>
<dbReference type="Proteomes" id="UP000010319">
    <property type="component" value="Unassembled WGS sequence"/>
</dbReference>
<protein>
    <submittedName>
        <fullName evidence="1">Uncharacterized protein</fullName>
    </submittedName>
</protein>
<sequence>MSTIPDMTPLEHFEVAKAAHQKNMLILNEVTSAITRCHEQQQEAEIKGKQAESRWRSLFRNMRGEMTDELKEQHGQRISQKELAKEFSTLIKELELDKDSAMLACCYSAKKLENTYKENFKIYAEQEWRQALLELPSSLIRVIKLKLRALALADEGNENQLGYETPDKIMERQVGRILVDVAERHKISIYPDSTLDKIGWNRPNLNGVDWKLYNSPASCSKLAKEIIIKRKKLQQEEES</sequence>
<proteinExistence type="predicted"/>
<comment type="caution">
    <text evidence="1">The sequence shown here is derived from an EMBL/GenBank/DDBJ whole genome shotgun (WGS) entry which is preliminary data.</text>
</comment>
<dbReference type="EMBL" id="AALC02000019">
    <property type="protein sequence ID" value="EEQ06869.1"/>
    <property type="molecule type" value="Genomic_DNA"/>
</dbReference>
<dbReference type="RefSeq" id="WP_005274172.1">
    <property type="nucleotide sequence ID" value="NZ_AALC02000019.1"/>
</dbReference>
<reference evidence="1" key="1">
    <citation type="submission" date="2008-12" db="EMBL/GenBank/DDBJ databases">
        <title>Annotation of the Yersinia bercovieri ATCC 43970 genome.</title>
        <authorList>
            <person name="Read T.D."/>
            <person name="Akmal A."/>
            <person name="Bishop-Lilly K."/>
            <person name="Chen P.E."/>
            <person name="Cook C."/>
            <person name="Kiley M.P."/>
            <person name="Lentz S."/>
            <person name="Mateczun A."/>
            <person name="Nagarajan N."/>
            <person name="Nolan N."/>
            <person name="Osborne B.I."/>
            <person name="Pop M."/>
            <person name="Sozhamannan S."/>
            <person name="Stewart A.C."/>
            <person name="Sulakvelidze A."/>
            <person name="Thomason B."/>
            <person name="Willner K."/>
            <person name="Zwick M.E."/>
        </authorList>
    </citation>
    <scope>NUCLEOTIDE SEQUENCE [LARGE SCALE GENOMIC DNA]</scope>
    <source>
        <strain evidence="1">ATCC 43970</strain>
    </source>
</reference>